<dbReference type="OrthoDB" id="441812at2759"/>
<name>A0A9P7YML1_9HELO</name>
<dbReference type="InterPro" id="IPR050600">
    <property type="entry name" value="SETD3_SETD6_MTase"/>
</dbReference>
<dbReference type="EMBL" id="MU251412">
    <property type="protein sequence ID" value="KAG9236231.1"/>
    <property type="molecule type" value="Genomic_DNA"/>
</dbReference>
<dbReference type="PANTHER" id="PTHR13271:SF76">
    <property type="entry name" value="SET DOMAIN-CONTAINING PROTEIN 8"/>
    <property type="match status" value="1"/>
</dbReference>
<dbReference type="SUPFAM" id="SSF82199">
    <property type="entry name" value="SET domain"/>
    <property type="match status" value="1"/>
</dbReference>
<evidence type="ECO:0000313" key="2">
    <source>
        <dbReference type="EMBL" id="KAG9236231.1"/>
    </source>
</evidence>
<evidence type="ECO:0000259" key="1">
    <source>
        <dbReference type="PROSITE" id="PS50280"/>
    </source>
</evidence>
<dbReference type="GO" id="GO:0016279">
    <property type="term" value="F:protein-lysine N-methyltransferase activity"/>
    <property type="evidence" value="ECO:0007669"/>
    <property type="project" value="TreeGrafter"/>
</dbReference>
<keyword evidence="3" id="KW-1185">Reference proteome</keyword>
<dbReference type="CDD" id="cd10527">
    <property type="entry name" value="SET_LSMT"/>
    <property type="match status" value="1"/>
</dbReference>
<dbReference type="InterPro" id="IPR001214">
    <property type="entry name" value="SET_dom"/>
</dbReference>
<organism evidence="2 3">
    <name type="scientific">Amylocarpus encephaloides</name>
    <dbReference type="NCBI Taxonomy" id="45428"/>
    <lineage>
        <taxon>Eukaryota</taxon>
        <taxon>Fungi</taxon>
        <taxon>Dikarya</taxon>
        <taxon>Ascomycota</taxon>
        <taxon>Pezizomycotina</taxon>
        <taxon>Leotiomycetes</taxon>
        <taxon>Helotiales</taxon>
        <taxon>Helotiales incertae sedis</taxon>
        <taxon>Amylocarpus</taxon>
    </lineage>
</organism>
<dbReference type="PROSITE" id="PS50280">
    <property type="entry name" value="SET"/>
    <property type="match status" value="1"/>
</dbReference>
<reference evidence="2" key="1">
    <citation type="journal article" date="2021" name="IMA Fungus">
        <title>Genomic characterization of three marine fungi, including Emericellopsis atlantica sp. nov. with signatures of a generalist lifestyle and marine biomass degradation.</title>
        <authorList>
            <person name="Hagestad O.C."/>
            <person name="Hou L."/>
            <person name="Andersen J.H."/>
            <person name="Hansen E.H."/>
            <person name="Altermark B."/>
            <person name="Li C."/>
            <person name="Kuhnert E."/>
            <person name="Cox R.J."/>
            <person name="Crous P.W."/>
            <person name="Spatafora J.W."/>
            <person name="Lail K."/>
            <person name="Amirebrahimi M."/>
            <person name="Lipzen A."/>
            <person name="Pangilinan J."/>
            <person name="Andreopoulos W."/>
            <person name="Hayes R.D."/>
            <person name="Ng V."/>
            <person name="Grigoriev I.V."/>
            <person name="Jackson S.A."/>
            <person name="Sutton T.D.S."/>
            <person name="Dobson A.D.W."/>
            <person name="Rama T."/>
        </authorList>
    </citation>
    <scope>NUCLEOTIDE SEQUENCE</scope>
    <source>
        <strain evidence="2">TRa018bII</strain>
    </source>
</reference>
<dbReference type="Proteomes" id="UP000824998">
    <property type="component" value="Unassembled WGS sequence"/>
</dbReference>
<dbReference type="InterPro" id="IPR046341">
    <property type="entry name" value="SET_dom_sf"/>
</dbReference>
<comment type="caution">
    <text evidence="2">The sequence shown here is derived from an EMBL/GenBank/DDBJ whole genome shotgun (WGS) entry which is preliminary data.</text>
</comment>
<dbReference type="GO" id="GO:0005634">
    <property type="term" value="C:nucleus"/>
    <property type="evidence" value="ECO:0007669"/>
    <property type="project" value="TreeGrafter"/>
</dbReference>
<accession>A0A9P7YML1</accession>
<feature type="domain" description="SET" evidence="1">
    <location>
        <begin position="18"/>
        <end position="261"/>
    </location>
</feature>
<proteinExistence type="predicted"/>
<dbReference type="PANTHER" id="PTHR13271">
    <property type="entry name" value="UNCHARACTERIZED PUTATIVE METHYLTRANSFERASE"/>
    <property type="match status" value="1"/>
</dbReference>
<sequence length="414" mass="46790">MHRQTLPLAALSVWSKLNDVSFFDVNTQDLGDAKGTALVTRRKLNSKETFEKPTLMIVPHDLILSAELVDECAKVDHHLRELLDVVGGHSLRRDVMLFLLMHTTDNRCQPEGQTVGIKNPWTEYVKFLPSHIPLPTTWSEEERMLLTGTSLETALIAKMSSLIKEFEDLQEKTAEIAWCRKFWWDTGDLNLDAWILLDAWYRSRCLELPHSGESMVPCLDMANHSAKANSYYEEDPNVGVTLLLRPDVELEATSEITISYGETKSKAEMLFSYGFIDENGPESQKLVLAIEPIPEDPLAKAKLASFVGKPLLTISHGEGNTVWAGPFLYFMCLNEEDGLEFKVLQETDGTRSPLRVFWKGSDVTEATDTFESLLDDHELKDVLKLRAVTLLEDKIEQQLQRLARSAEAIKALAR</sequence>
<dbReference type="Gene3D" id="3.90.1410.10">
    <property type="entry name" value="set domain protein methyltransferase, domain 1"/>
    <property type="match status" value="1"/>
</dbReference>
<dbReference type="AlphaFoldDB" id="A0A9P7YML1"/>
<evidence type="ECO:0000313" key="3">
    <source>
        <dbReference type="Proteomes" id="UP000824998"/>
    </source>
</evidence>
<gene>
    <name evidence="2" type="ORF">BJ875DRAFT_237772</name>
</gene>
<protein>
    <recommendedName>
        <fullName evidence="1">SET domain-containing protein</fullName>
    </recommendedName>
</protein>